<protein>
    <submittedName>
        <fullName evidence="2">Uncharacterized protein</fullName>
    </submittedName>
</protein>
<dbReference type="KEGG" id="harc:HARCEL1_01375"/>
<evidence type="ECO:0000313" key="3">
    <source>
        <dbReference type="Proteomes" id="UP000244727"/>
    </source>
</evidence>
<accession>A0A2R4WY61</accession>
<name>A0A2R4WY61_9EURY</name>
<reference evidence="2 3" key="1">
    <citation type="submission" date="2018-04" db="EMBL/GenBank/DDBJ databases">
        <title>Halococcoides cellulosivorans gen. nov., sp. nov., an extremely halophilic cellulose-utilizing haloarchaeon from hypersaline lakes.</title>
        <authorList>
            <person name="Sorokin D.Y."/>
            <person name="Toshchakov S.V."/>
            <person name="Samarov N.I."/>
            <person name="Korzhenkov A."/>
            <person name="Kublanov I.V."/>
        </authorList>
    </citation>
    <scope>NUCLEOTIDE SEQUENCE [LARGE SCALE GENOMIC DNA]</scope>
    <source>
        <strain evidence="2 3">HArcel1</strain>
    </source>
</reference>
<keyword evidence="1" id="KW-1133">Transmembrane helix</keyword>
<feature type="transmembrane region" description="Helical" evidence="1">
    <location>
        <begin position="7"/>
        <end position="29"/>
    </location>
</feature>
<evidence type="ECO:0000256" key="1">
    <source>
        <dbReference type="SAM" id="Phobius"/>
    </source>
</evidence>
<gene>
    <name evidence="2" type="ORF">HARCEL1_01375</name>
</gene>
<dbReference type="Proteomes" id="UP000244727">
    <property type="component" value="Chromosome"/>
</dbReference>
<dbReference type="GeneID" id="36511116"/>
<dbReference type="RefSeq" id="WP_108380830.1">
    <property type="nucleotide sequence ID" value="NZ_CP028858.1"/>
</dbReference>
<feature type="transmembrane region" description="Helical" evidence="1">
    <location>
        <begin position="70"/>
        <end position="90"/>
    </location>
</feature>
<keyword evidence="1" id="KW-0812">Transmembrane</keyword>
<organism evidence="2 3">
    <name type="scientific">Halococcoides cellulosivorans</name>
    <dbReference type="NCBI Taxonomy" id="1679096"/>
    <lineage>
        <taxon>Archaea</taxon>
        <taxon>Methanobacteriati</taxon>
        <taxon>Methanobacteriota</taxon>
        <taxon>Stenosarchaea group</taxon>
        <taxon>Halobacteria</taxon>
        <taxon>Halobacteriales</taxon>
        <taxon>Haloarculaceae</taxon>
        <taxon>Halococcoides</taxon>
    </lineage>
</organism>
<keyword evidence="3" id="KW-1185">Reference proteome</keyword>
<sequence length="130" mass="12625">MDSRLQIVASLGIVLLGALVALEPLLSIVGGHASLLVVAAVVLVLLGMGIAVASAAAAAGLTGRIASGPAVRSAIMFVGGGICLSSMPAASPHNMAYLPAGASILVTIVLVLGAVYAIALGSQQMRAALA</sequence>
<feature type="transmembrane region" description="Helical" evidence="1">
    <location>
        <begin position="35"/>
        <end position="58"/>
    </location>
</feature>
<feature type="transmembrane region" description="Helical" evidence="1">
    <location>
        <begin position="96"/>
        <end position="119"/>
    </location>
</feature>
<keyword evidence="1" id="KW-0472">Membrane</keyword>
<dbReference type="EMBL" id="CP028858">
    <property type="protein sequence ID" value="AWB26461.1"/>
    <property type="molecule type" value="Genomic_DNA"/>
</dbReference>
<dbReference type="AlphaFoldDB" id="A0A2R4WY61"/>
<proteinExistence type="predicted"/>
<evidence type="ECO:0000313" key="2">
    <source>
        <dbReference type="EMBL" id="AWB26461.1"/>
    </source>
</evidence>